<sequence>MSVERLSINQITVKNWSFEETVKGLAAHGIGWIGAWLGPVAEYGAERAAKLLREHDVRVSSVCRAGFFTGANPDGGGLERAANERAVDVTAALGSDVLYLVCGGVNGELGLPASREAVAEGIAELAPYAAAAGVRLAVEPLHPMMCADRSVVVTLDQALDIAGRFDPAHVGVAIDTFNVWWDPNLMAAIERAGERVIGYQVCDWLVPQPHPLFGRGLPGDGAIDLPAITRAVDAAGFTGPIEVEIFNEAVWAADPDDVLGAIIGGFARSVLG</sequence>
<accession>A0A2W2F7G9</accession>
<evidence type="ECO:0000313" key="3">
    <source>
        <dbReference type="Proteomes" id="UP000248544"/>
    </source>
</evidence>
<keyword evidence="2" id="KW-0413">Isomerase</keyword>
<dbReference type="InterPro" id="IPR050312">
    <property type="entry name" value="IolE/XylAMocC-like"/>
</dbReference>
<dbReference type="PANTHER" id="PTHR12110:SF52">
    <property type="entry name" value="XYLOSE ISOMERASE"/>
    <property type="match status" value="1"/>
</dbReference>
<dbReference type="PANTHER" id="PTHR12110">
    <property type="entry name" value="HYDROXYPYRUVATE ISOMERASE"/>
    <property type="match status" value="1"/>
</dbReference>
<dbReference type="Gene3D" id="3.20.20.150">
    <property type="entry name" value="Divalent-metal-dependent TIM barrel enzymes"/>
    <property type="match status" value="1"/>
</dbReference>
<dbReference type="Pfam" id="PF01261">
    <property type="entry name" value="AP_endonuc_2"/>
    <property type="match status" value="1"/>
</dbReference>
<dbReference type="RefSeq" id="WP_111170789.1">
    <property type="nucleotide sequence ID" value="NZ_POUA01000327.1"/>
</dbReference>
<evidence type="ECO:0000313" key="2">
    <source>
        <dbReference type="EMBL" id="PZG31353.1"/>
    </source>
</evidence>
<proteinExistence type="predicted"/>
<dbReference type="SUPFAM" id="SSF51658">
    <property type="entry name" value="Xylose isomerase-like"/>
    <property type="match status" value="1"/>
</dbReference>
<dbReference type="GO" id="GO:0016853">
    <property type="term" value="F:isomerase activity"/>
    <property type="evidence" value="ECO:0007669"/>
    <property type="project" value="UniProtKB-KW"/>
</dbReference>
<dbReference type="AlphaFoldDB" id="A0A2W2F7G9"/>
<reference evidence="2 3" key="1">
    <citation type="submission" date="2018-01" db="EMBL/GenBank/DDBJ databases">
        <title>Draft genome sequence of Sphaerisporangium sp. 7K107.</title>
        <authorList>
            <person name="Sahin N."/>
            <person name="Saygin H."/>
            <person name="Ay H."/>
        </authorList>
    </citation>
    <scope>NUCLEOTIDE SEQUENCE [LARGE SCALE GENOMIC DNA]</scope>
    <source>
        <strain evidence="2 3">7K107</strain>
    </source>
</reference>
<dbReference type="InterPro" id="IPR036237">
    <property type="entry name" value="Xyl_isomerase-like_sf"/>
</dbReference>
<gene>
    <name evidence="2" type="ORF">C1I98_30180</name>
</gene>
<organism evidence="2 3">
    <name type="scientific">Spongiactinospora gelatinilytica</name>
    <dbReference type="NCBI Taxonomy" id="2666298"/>
    <lineage>
        <taxon>Bacteria</taxon>
        <taxon>Bacillati</taxon>
        <taxon>Actinomycetota</taxon>
        <taxon>Actinomycetes</taxon>
        <taxon>Streptosporangiales</taxon>
        <taxon>Streptosporangiaceae</taxon>
        <taxon>Spongiactinospora</taxon>
    </lineage>
</organism>
<feature type="domain" description="Xylose isomerase-like TIM barrel" evidence="1">
    <location>
        <begin position="27"/>
        <end position="254"/>
    </location>
</feature>
<comment type="caution">
    <text evidence="2">The sequence shown here is derived from an EMBL/GenBank/DDBJ whole genome shotgun (WGS) entry which is preliminary data.</text>
</comment>
<protein>
    <submittedName>
        <fullName evidence="2">Xylose isomerase</fullName>
    </submittedName>
</protein>
<dbReference type="InterPro" id="IPR013022">
    <property type="entry name" value="Xyl_isomerase-like_TIM-brl"/>
</dbReference>
<dbReference type="Proteomes" id="UP000248544">
    <property type="component" value="Unassembled WGS sequence"/>
</dbReference>
<evidence type="ECO:0000259" key="1">
    <source>
        <dbReference type="Pfam" id="PF01261"/>
    </source>
</evidence>
<keyword evidence="3" id="KW-1185">Reference proteome</keyword>
<dbReference type="EMBL" id="POUA01000327">
    <property type="protein sequence ID" value="PZG31353.1"/>
    <property type="molecule type" value="Genomic_DNA"/>
</dbReference>
<name>A0A2W2F7G9_9ACTN</name>